<dbReference type="InterPro" id="IPR001455">
    <property type="entry name" value="TusA-like"/>
</dbReference>
<dbReference type="Pfam" id="PF01206">
    <property type="entry name" value="TusA"/>
    <property type="match status" value="1"/>
</dbReference>
<name>A0AB72UCE8_9PROT</name>
<dbReference type="Proteomes" id="UP000007127">
    <property type="component" value="Chromosome"/>
</dbReference>
<dbReference type="SUPFAM" id="SSF64307">
    <property type="entry name" value="SirA-like"/>
    <property type="match status" value="1"/>
</dbReference>
<dbReference type="KEGG" id="txi:TH3_08530"/>
<dbReference type="CDD" id="cd00291">
    <property type="entry name" value="SirA_YedF_YeeD"/>
    <property type="match status" value="1"/>
</dbReference>
<proteinExistence type="inferred from homology"/>
<dbReference type="InterPro" id="IPR036868">
    <property type="entry name" value="TusA-like_sf"/>
</dbReference>
<evidence type="ECO:0000313" key="4">
    <source>
        <dbReference type="Proteomes" id="UP000007127"/>
    </source>
</evidence>
<reference evidence="3 4" key="1">
    <citation type="journal article" date="2012" name="J. Bacteriol.">
        <title>Genome sequence of Thalassospira xiamenensis type strain M-5.</title>
        <authorList>
            <person name="Lai Q."/>
            <person name="Shao Z."/>
        </authorList>
    </citation>
    <scope>NUCLEOTIDE SEQUENCE [LARGE SCALE GENOMIC DNA]</scope>
    <source>
        <strain evidence="3 4">M-5</strain>
    </source>
</reference>
<evidence type="ECO:0000259" key="2">
    <source>
        <dbReference type="PROSITE" id="PS01148"/>
    </source>
</evidence>
<accession>A0AB72UCE8</accession>
<dbReference type="PROSITE" id="PS01148">
    <property type="entry name" value="UPF0033"/>
    <property type="match status" value="1"/>
</dbReference>
<dbReference type="RefSeq" id="WP_007089995.1">
    <property type="nucleotide sequence ID" value="NZ_CP004388.1"/>
</dbReference>
<dbReference type="GeneID" id="31927381"/>
<dbReference type="AlphaFoldDB" id="A0AB72UCE8"/>
<dbReference type="Gene3D" id="3.30.110.40">
    <property type="entry name" value="TusA-like domain"/>
    <property type="match status" value="1"/>
</dbReference>
<dbReference type="PANTHER" id="PTHR33279:SF2">
    <property type="entry name" value="SULFUR CARRIER PROTEIN TUSA"/>
    <property type="match status" value="1"/>
</dbReference>
<gene>
    <name evidence="3" type="ORF">TH3_08530</name>
</gene>
<feature type="domain" description="UPF0033" evidence="2">
    <location>
        <begin position="23"/>
        <end position="47"/>
    </location>
</feature>
<protein>
    <submittedName>
        <fullName evidence="3">SirA-like domain-containing protein</fullName>
    </submittedName>
</protein>
<dbReference type="EMBL" id="CP004388">
    <property type="protein sequence ID" value="AJD51824.1"/>
    <property type="molecule type" value="Genomic_DNA"/>
</dbReference>
<organism evidence="3 4">
    <name type="scientific">Thalassospira xiamenensis M-5 = DSM 17429</name>
    <dbReference type="NCBI Taxonomy" id="1123366"/>
    <lineage>
        <taxon>Bacteria</taxon>
        <taxon>Pseudomonadati</taxon>
        <taxon>Pseudomonadota</taxon>
        <taxon>Alphaproteobacteria</taxon>
        <taxon>Rhodospirillales</taxon>
        <taxon>Thalassospiraceae</taxon>
        <taxon>Thalassospira</taxon>
    </lineage>
</organism>
<dbReference type="PANTHER" id="PTHR33279">
    <property type="entry name" value="SULFUR CARRIER PROTEIN YEDF-RELATED"/>
    <property type="match status" value="1"/>
</dbReference>
<comment type="similarity">
    <text evidence="1">Belongs to the sulfur carrier protein TusA family.</text>
</comment>
<evidence type="ECO:0000256" key="1">
    <source>
        <dbReference type="ARBA" id="ARBA00008984"/>
    </source>
</evidence>
<evidence type="ECO:0000313" key="3">
    <source>
        <dbReference type="EMBL" id="AJD51824.1"/>
    </source>
</evidence>
<sequence length="94" mass="10402">MIIPIFIRFFMSFTPEDPFDLVLDARGLICPMPVLKAKKALRDVPVGGVLKVLATDPGSVADMKSFCDMTGNRLLSSTQENDVFIYHIENLAAK</sequence>